<gene>
    <name evidence="1" type="ORF">NCTC9185_02801</name>
</gene>
<dbReference type="SUPFAM" id="SSF48452">
    <property type="entry name" value="TPR-like"/>
    <property type="match status" value="1"/>
</dbReference>
<dbReference type="Pfam" id="PF13174">
    <property type="entry name" value="TPR_6"/>
    <property type="match status" value="1"/>
</dbReference>
<evidence type="ECO:0008006" key="3">
    <source>
        <dbReference type="Google" id="ProtNLM"/>
    </source>
</evidence>
<dbReference type="InterPro" id="IPR019734">
    <property type="entry name" value="TPR_rpt"/>
</dbReference>
<reference evidence="1 2" key="1">
    <citation type="submission" date="2019-04" db="EMBL/GenBank/DDBJ databases">
        <authorList>
            <consortium name="Pathogen Informatics"/>
        </authorList>
    </citation>
    <scope>NUCLEOTIDE SEQUENCE [LARGE SCALE GENOMIC DNA]</scope>
    <source>
        <strain evidence="1 2">NCTC9185</strain>
    </source>
</reference>
<organism evidence="1 2">
    <name type="scientific">Raoultella terrigena</name>
    <name type="common">Klebsiella terrigena</name>
    <dbReference type="NCBI Taxonomy" id="577"/>
    <lineage>
        <taxon>Bacteria</taxon>
        <taxon>Pseudomonadati</taxon>
        <taxon>Pseudomonadota</taxon>
        <taxon>Gammaproteobacteria</taxon>
        <taxon>Enterobacterales</taxon>
        <taxon>Enterobacteriaceae</taxon>
        <taxon>Klebsiella/Raoultella group</taxon>
        <taxon>Raoultella</taxon>
    </lineage>
</organism>
<proteinExistence type="predicted"/>
<accession>A0A4U9D3Z8</accession>
<dbReference type="EMBL" id="CABDVU010000001">
    <property type="protein sequence ID" value="VTN10868.1"/>
    <property type="molecule type" value="Genomic_DNA"/>
</dbReference>
<dbReference type="Proteomes" id="UP000339249">
    <property type="component" value="Unassembled WGS sequence"/>
</dbReference>
<dbReference type="InterPro" id="IPR011990">
    <property type="entry name" value="TPR-like_helical_dom_sf"/>
</dbReference>
<dbReference type="Gene3D" id="1.25.40.10">
    <property type="entry name" value="Tetratricopeptide repeat domain"/>
    <property type="match status" value="1"/>
</dbReference>
<sequence length="152" mass="16982">MLAHCAAQAGETQRAAACYQRASLGGASLDAGRYYNDQPADYLFWQGMALRKSGDVQQADRHFHHFIDWARRHRDDVPDADFFAVSLPDLVVLDVPAAQQHRQHCLFIEALGYLGLGNMADYRQAIQQLLVINPAHDKAHLIDHALQSGIFS</sequence>
<evidence type="ECO:0000313" key="1">
    <source>
        <dbReference type="EMBL" id="VTN10868.1"/>
    </source>
</evidence>
<name>A0A4U9D3Z8_RAOTE</name>
<evidence type="ECO:0000313" key="2">
    <source>
        <dbReference type="Proteomes" id="UP000339249"/>
    </source>
</evidence>
<dbReference type="AlphaFoldDB" id="A0A4U9D3Z8"/>
<protein>
    <recommendedName>
        <fullName evidence="3">Transferase</fullName>
    </recommendedName>
</protein>